<accession>A0A1W1CVY9</accession>
<dbReference type="InterPro" id="IPR022529">
    <property type="entry name" value="DUF3530"/>
</dbReference>
<name>A0A1W1CVY9_9ZZZZ</name>
<dbReference type="EMBL" id="FPHJ01000069">
    <property type="protein sequence ID" value="SFV69986.1"/>
    <property type="molecule type" value="Genomic_DNA"/>
</dbReference>
<evidence type="ECO:0008006" key="2">
    <source>
        <dbReference type="Google" id="ProtNLM"/>
    </source>
</evidence>
<dbReference type="Pfam" id="PF12048">
    <property type="entry name" value="DUF3530"/>
    <property type="match status" value="2"/>
</dbReference>
<dbReference type="SUPFAM" id="SSF53474">
    <property type="entry name" value="alpha/beta-Hydrolases"/>
    <property type="match status" value="1"/>
</dbReference>
<protein>
    <recommendedName>
        <fullName evidence="2">DUF3530 family protein</fullName>
    </recommendedName>
</protein>
<evidence type="ECO:0000313" key="1">
    <source>
        <dbReference type="EMBL" id="SFV69986.1"/>
    </source>
</evidence>
<dbReference type="Gene3D" id="3.40.50.1820">
    <property type="entry name" value="alpha/beta hydrolase"/>
    <property type="match status" value="1"/>
</dbReference>
<organism evidence="1">
    <name type="scientific">hydrothermal vent metagenome</name>
    <dbReference type="NCBI Taxonomy" id="652676"/>
    <lineage>
        <taxon>unclassified sequences</taxon>
        <taxon>metagenomes</taxon>
        <taxon>ecological metagenomes</taxon>
    </lineage>
</organism>
<gene>
    <name evidence="1" type="ORF">MNB_SUP05-5-1162</name>
</gene>
<dbReference type="InterPro" id="IPR029058">
    <property type="entry name" value="AB_hydrolase_fold"/>
</dbReference>
<sequence length="243" mass="27908">MFRILLLFLTIQSVFAVLPDYEKEARWAEQVEESLIDGDIVWIKNKPQSFLSIYTEATTKSNKTALIIHGIGIHPNWVDVIQPLRIALTEVGFNTLSLQMPVLANDASPQQYYNFLLNDASNRIESAIKFLKTQNQNVDLIIAHSMGTVMASYFLANKKHNIKKYIAIGMLEKNKDYLKGINIPILDLYGNNDIETVLKSIDIRKKSAKNNSNYQQKMILGNHFFSENNELLFKTIQQWLNKK</sequence>
<proteinExistence type="predicted"/>
<reference evidence="1" key="1">
    <citation type="submission" date="2016-10" db="EMBL/GenBank/DDBJ databases">
        <authorList>
            <person name="de Groot N.N."/>
        </authorList>
    </citation>
    <scope>NUCLEOTIDE SEQUENCE</scope>
</reference>
<dbReference type="AlphaFoldDB" id="A0A1W1CVY9"/>